<organism evidence="1 2">
    <name type="scientific">Corchorus olitorius</name>
    <dbReference type="NCBI Taxonomy" id="93759"/>
    <lineage>
        <taxon>Eukaryota</taxon>
        <taxon>Viridiplantae</taxon>
        <taxon>Streptophyta</taxon>
        <taxon>Embryophyta</taxon>
        <taxon>Tracheophyta</taxon>
        <taxon>Spermatophyta</taxon>
        <taxon>Magnoliopsida</taxon>
        <taxon>eudicotyledons</taxon>
        <taxon>Gunneridae</taxon>
        <taxon>Pentapetalae</taxon>
        <taxon>rosids</taxon>
        <taxon>malvids</taxon>
        <taxon>Malvales</taxon>
        <taxon>Malvaceae</taxon>
        <taxon>Grewioideae</taxon>
        <taxon>Apeibeae</taxon>
        <taxon>Corchorus</taxon>
    </lineage>
</organism>
<dbReference type="Proteomes" id="UP000187203">
    <property type="component" value="Unassembled WGS sequence"/>
</dbReference>
<proteinExistence type="predicted"/>
<evidence type="ECO:0000313" key="2">
    <source>
        <dbReference type="Proteomes" id="UP000187203"/>
    </source>
</evidence>
<dbReference type="EMBL" id="AWUE01002571">
    <property type="protein sequence ID" value="OMP13997.1"/>
    <property type="molecule type" value="Genomic_DNA"/>
</dbReference>
<reference evidence="2" key="1">
    <citation type="submission" date="2013-09" db="EMBL/GenBank/DDBJ databases">
        <title>Corchorus olitorius genome sequencing.</title>
        <authorList>
            <person name="Alam M."/>
            <person name="Haque M.S."/>
            <person name="Islam M.S."/>
            <person name="Emdad E.M."/>
            <person name="Islam M.M."/>
            <person name="Ahmed B."/>
            <person name="Halim A."/>
            <person name="Hossen Q.M.M."/>
            <person name="Hossain M.Z."/>
            <person name="Ahmed R."/>
            <person name="Khan M.M."/>
            <person name="Islam R."/>
            <person name="Rashid M.M."/>
            <person name="Khan S.A."/>
            <person name="Rahman M.S."/>
            <person name="Alam M."/>
            <person name="Yahiya A.S."/>
            <person name="Khan M.S."/>
            <person name="Azam M.S."/>
            <person name="Haque T."/>
            <person name="Lashkar M.Z.H."/>
            <person name="Akhand A.I."/>
            <person name="Morshed G."/>
            <person name="Roy S."/>
            <person name="Uddin K.S."/>
            <person name="Rabeya T."/>
            <person name="Hossain A.S."/>
            <person name="Chowdhury A."/>
            <person name="Snigdha A.R."/>
            <person name="Mortoza M.S."/>
            <person name="Matin S.A."/>
            <person name="Hoque S.M.E."/>
            <person name="Islam M.K."/>
            <person name="Roy D.K."/>
            <person name="Haider R."/>
            <person name="Moosa M.M."/>
            <person name="Elias S.M."/>
            <person name="Hasan A.M."/>
            <person name="Jahan S."/>
            <person name="Shafiuddin M."/>
            <person name="Mahmood N."/>
            <person name="Shommy N.S."/>
        </authorList>
    </citation>
    <scope>NUCLEOTIDE SEQUENCE [LARGE SCALE GENOMIC DNA]</scope>
    <source>
        <strain evidence="2">cv. O-4</strain>
    </source>
</reference>
<sequence>MLTYQLPKNVCNQLDCLNRRFLWGGSENKRALHLVSWEDLCVPKRMGGLGLRRMELDNNVLMQKTAWRFSL</sequence>
<dbReference type="AlphaFoldDB" id="A0A1R3L3W2"/>
<protein>
    <submittedName>
        <fullName evidence="1">Ribonuclease H protein</fullName>
    </submittedName>
</protein>
<comment type="caution">
    <text evidence="1">The sequence shown here is derived from an EMBL/GenBank/DDBJ whole genome shotgun (WGS) entry which is preliminary data.</text>
</comment>
<name>A0A1R3L3W2_9ROSI</name>
<gene>
    <name evidence="1" type="ORF">COLO4_00482</name>
</gene>
<dbReference type="PANTHER" id="PTHR33116:SF86">
    <property type="entry name" value="REVERSE TRANSCRIPTASE DOMAIN-CONTAINING PROTEIN"/>
    <property type="match status" value="1"/>
</dbReference>
<keyword evidence="2" id="KW-1185">Reference proteome</keyword>
<accession>A0A1R3L3W2</accession>
<dbReference type="PANTHER" id="PTHR33116">
    <property type="entry name" value="REVERSE TRANSCRIPTASE ZINC-BINDING DOMAIN-CONTAINING PROTEIN-RELATED-RELATED"/>
    <property type="match status" value="1"/>
</dbReference>
<dbReference type="OrthoDB" id="998444at2759"/>
<evidence type="ECO:0000313" key="1">
    <source>
        <dbReference type="EMBL" id="OMP13997.1"/>
    </source>
</evidence>